<dbReference type="NCBIfam" id="TIGR03317">
    <property type="entry name" value="ygfZ_signature"/>
    <property type="match status" value="1"/>
</dbReference>
<dbReference type="GO" id="GO:0016226">
    <property type="term" value="P:iron-sulfur cluster assembly"/>
    <property type="evidence" value="ECO:0007669"/>
    <property type="project" value="TreeGrafter"/>
</dbReference>
<feature type="domain" description="CAF17 C-terminal" evidence="2">
    <location>
        <begin position="198"/>
        <end position="264"/>
    </location>
</feature>
<sequence>MSVTLRSDRAVLRFSGRDAQKLLNDVVTGHVVAEPGPARWWALLSAQGKIQAEGLVGWDGDAFWLDVHETVADSFLKRMRLYKLRAEVTMEDLRASHRVGWSAEPPQAGIVHADSRAGGIGYRVIDTIENAAGWEADTTPYLAARIAAGVPEQGADFAADSTFAHDIGMDLLGGIDFDKGCYVGQEVVSRMKHRGTARRRPVIVAAPAAEAGMPVLVGEREAGTVGAVADGKAVGIVRLDRIVDPAGVTVAGAPASLVLPAWATYAFGESVANE</sequence>
<reference evidence="3 4" key="1">
    <citation type="journal article" date="2015" name="Int. J. Syst. Evol. Microbiol.">
        <title>Youhaiella tibetensis gen. nov., sp. nov., isolated from subsurface sediment.</title>
        <authorList>
            <person name="Wang Y.X."/>
            <person name="Huang F.Q."/>
            <person name="Nogi Y."/>
            <person name="Pang S.J."/>
            <person name="Wang P.K."/>
            <person name="Lv J."/>
        </authorList>
    </citation>
    <scope>NUCLEOTIDE SEQUENCE [LARGE SCALE GENOMIC DNA]</scope>
    <source>
        <strain evidence="4">fig4</strain>
    </source>
</reference>
<dbReference type="Pfam" id="PF25455">
    <property type="entry name" value="Beta-barrel_CAF17_C"/>
    <property type="match status" value="1"/>
</dbReference>
<evidence type="ECO:0000313" key="3">
    <source>
        <dbReference type="EMBL" id="QEE19660.1"/>
    </source>
</evidence>
<dbReference type="InterPro" id="IPR017703">
    <property type="entry name" value="YgfZ/GCV_T_CS"/>
</dbReference>
<dbReference type="PANTHER" id="PTHR22602:SF0">
    <property type="entry name" value="TRANSFERASE CAF17, MITOCHONDRIAL-RELATED"/>
    <property type="match status" value="1"/>
</dbReference>
<dbReference type="InterPro" id="IPR027266">
    <property type="entry name" value="TrmE/GcvT-like"/>
</dbReference>
<dbReference type="AlphaFoldDB" id="A0A5B9DKA0"/>
<evidence type="ECO:0000313" key="4">
    <source>
        <dbReference type="Proteomes" id="UP000321062"/>
    </source>
</evidence>
<dbReference type="RefSeq" id="WP_147655331.1">
    <property type="nucleotide sequence ID" value="NZ_BMFM01000001.1"/>
</dbReference>
<dbReference type="Proteomes" id="UP000321062">
    <property type="component" value="Chromosome"/>
</dbReference>
<evidence type="ECO:0000256" key="1">
    <source>
        <dbReference type="ARBA" id="ARBA00022946"/>
    </source>
</evidence>
<name>A0A5B9DKA0_9HYPH</name>
<keyword evidence="4" id="KW-1185">Reference proteome</keyword>
<dbReference type="EMBL" id="CP041690">
    <property type="protein sequence ID" value="QEE19660.1"/>
    <property type="molecule type" value="Genomic_DNA"/>
</dbReference>
<keyword evidence="1" id="KW-0809">Transit peptide</keyword>
<protein>
    <submittedName>
        <fullName evidence="3">Folate-binding protein YgfZ</fullName>
    </submittedName>
</protein>
<dbReference type="KEGG" id="yti:FNA67_05490"/>
<dbReference type="InterPro" id="IPR057460">
    <property type="entry name" value="CAF17_C"/>
</dbReference>
<gene>
    <name evidence="3" type="ORF">FNA67_05490</name>
</gene>
<dbReference type="SUPFAM" id="SSF103025">
    <property type="entry name" value="Folate-binding domain"/>
    <property type="match status" value="1"/>
</dbReference>
<dbReference type="Gene3D" id="3.30.1360.120">
    <property type="entry name" value="Probable tRNA modification gtpase trme, domain 1"/>
    <property type="match status" value="2"/>
</dbReference>
<dbReference type="PIRSF" id="PIRSF006487">
    <property type="entry name" value="GcvT"/>
    <property type="match status" value="1"/>
</dbReference>
<accession>A0A5B9DKA0</accession>
<dbReference type="PANTHER" id="PTHR22602">
    <property type="entry name" value="TRANSFERASE CAF17, MITOCHONDRIAL-RELATED"/>
    <property type="match status" value="1"/>
</dbReference>
<proteinExistence type="predicted"/>
<organism evidence="3 4">
    <name type="scientific">Paradevosia tibetensis</name>
    <dbReference type="NCBI Taxonomy" id="1447062"/>
    <lineage>
        <taxon>Bacteria</taxon>
        <taxon>Pseudomonadati</taxon>
        <taxon>Pseudomonadota</taxon>
        <taxon>Alphaproteobacteria</taxon>
        <taxon>Hyphomicrobiales</taxon>
        <taxon>Devosiaceae</taxon>
        <taxon>Paradevosia</taxon>
    </lineage>
</organism>
<dbReference type="InterPro" id="IPR045179">
    <property type="entry name" value="YgfZ/GcvT"/>
</dbReference>
<dbReference type="OrthoDB" id="9796287at2"/>
<evidence type="ECO:0000259" key="2">
    <source>
        <dbReference type="Pfam" id="PF25455"/>
    </source>
</evidence>